<gene>
    <name evidence="5" type="ORF">FSP39_024496</name>
</gene>
<keyword evidence="1" id="KW-0175">Coiled coil</keyword>
<feature type="domain" description="J" evidence="4">
    <location>
        <begin position="557"/>
        <end position="621"/>
    </location>
</feature>
<protein>
    <recommendedName>
        <fullName evidence="4">J domain-containing protein</fullName>
    </recommendedName>
</protein>
<reference evidence="5" key="1">
    <citation type="submission" date="2019-08" db="EMBL/GenBank/DDBJ databases">
        <title>The improved chromosome-level genome for the pearl oyster Pinctada fucata martensii using PacBio sequencing and Hi-C.</title>
        <authorList>
            <person name="Zheng Z."/>
        </authorList>
    </citation>
    <scope>NUCLEOTIDE SEQUENCE</scope>
    <source>
        <strain evidence="5">ZZ-2019</strain>
        <tissue evidence="5">Adductor muscle</tissue>
    </source>
</reference>
<dbReference type="EMBL" id="VSWD01000010">
    <property type="protein sequence ID" value="KAK3092021.1"/>
    <property type="molecule type" value="Genomic_DNA"/>
</dbReference>
<feature type="transmembrane region" description="Helical" evidence="3">
    <location>
        <begin position="473"/>
        <end position="502"/>
    </location>
</feature>
<feature type="compositionally biased region" description="Low complexity" evidence="2">
    <location>
        <begin position="279"/>
        <end position="290"/>
    </location>
</feature>
<keyword evidence="6" id="KW-1185">Reference proteome</keyword>
<feature type="compositionally biased region" description="Polar residues" evidence="2">
    <location>
        <begin position="344"/>
        <end position="367"/>
    </location>
</feature>
<dbReference type="SUPFAM" id="SSF46565">
    <property type="entry name" value="Chaperone J-domain"/>
    <property type="match status" value="1"/>
</dbReference>
<feature type="compositionally biased region" description="Basic and acidic residues" evidence="2">
    <location>
        <begin position="188"/>
        <end position="200"/>
    </location>
</feature>
<dbReference type="PRINTS" id="PR00625">
    <property type="entry name" value="JDOMAIN"/>
</dbReference>
<sequence>MEDTNRRKPFGGVQHSVADDAVFSGSIRMASDGTQQPPYPSWNQFSGIQTQNVSENASTFQWDTFTPPNTPQFGATYPGMNAETEYLSQILSNIRNNPSSIDPDPRLADQSNSLYFEDASLEGHDLYLKTLREWSTSAASNEYDPFNSPDILQSQMSQDSADGKDGSQAKPSYSDIAKSLQSKPMQANKEKEEGNAKKVFPEVPQGGTNKPQFRPIRKPPVTRSYSKGHKGNSDNMESKVTPNSKYGLDSFEDLDDGGIGLDKLKSGSSESIPHLSRKGSTSSVSSGTSGIEEIHLTKPPAFSKKDNPAKAKPSHTLPSQPDIKKDKKAQTEKPFFDPRRIFQTKPQPTTSNSKCHNTECSGATILNNGKPAGTTKSTTTNHKKSTDYINNDLRYERKKSNQTSAKFEPVKKENVANGKVEKKGRHNSSEGQSSGRKKNRGQMSVNSTFDQEYIDEWLNYMVEKGKALFSSAWSGLIAILLLILGLIVYVVSCCINLTIFVWKKVSSFVRTKILQKYFPNLVSNPEVNSKIGLEANITLPTTGNEAMQRLLACRGEDPYSILGLRSDASDDDIRKYYRKQAVLVHPDKNTQPGAEEAFKILGHAFELIGGPDQRRTYDSKLAEAHQTEAAMREFNDLLTKLRDKIQEAANLMRCDNCGGKHRRFPVDRPWYSARYCKRCNIRHSAKEGDVWAETSMFGFLWHYYACMEGKVYDITEWVSCKKDYFKHMQASAHHVFFRIATEGGRNNNQQGRSGYVQY</sequence>
<dbReference type="InterPro" id="IPR052317">
    <property type="entry name" value="Viral_replicn-host_int_reg"/>
</dbReference>
<keyword evidence="3" id="KW-0472">Membrane</keyword>
<dbReference type="SMART" id="SM00271">
    <property type="entry name" value="DnaJ"/>
    <property type="match status" value="1"/>
</dbReference>
<dbReference type="Gene3D" id="1.10.287.110">
    <property type="entry name" value="DnaJ domain"/>
    <property type="match status" value="1"/>
</dbReference>
<dbReference type="PROSITE" id="PS50076">
    <property type="entry name" value="DNAJ_2"/>
    <property type="match status" value="1"/>
</dbReference>
<evidence type="ECO:0000256" key="3">
    <source>
        <dbReference type="SAM" id="Phobius"/>
    </source>
</evidence>
<dbReference type="InterPro" id="IPR036869">
    <property type="entry name" value="J_dom_sf"/>
</dbReference>
<dbReference type="InterPro" id="IPR032843">
    <property type="entry name" value="Jiv"/>
</dbReference>
<feature type="coiled-coil region" evidence="1">
    <location>
        <begin position="624"/>
        <end position="651"/>
    </location>
</feature>
<feature type="region of interest" description="Disordered" evidence="2">
    <location>
        <begin position="145"/>
        <end position="442"/>
    </location>
</feature>
<feature type="compositionally biased region" description="Polar residues" evidence="2">
    <location>
        <begin position="150"/>
        <end position="160"/>
    </location>
</feature>
<dbReference type="AlphaFoldDB" id="A0AA89BS36"/>
<name>A0AA89BS36_PINIB</name>
<keyword evidence="3" id="KW-0812">Transmembrane</keyword>
<dbReference type="InterPro" id="IPR001623">
    <property type="entry name" value="DnaJ_domain"/>
</dbReference>
<proteinExistence type="predicted"/>
<evidence type="ECO:0000313" key="5">
    <source>
        <dbReference type="EMBL" id="KAK3092021.1"/>
    </source>
</evidence>
<dbReference type="Proteomes" id="UP001186944">
    <property type="component" value="Unassembled WGS sequence"/>
</dbReference>
<evidence type="ECO:0000256" key="2">
    <source>
        <dbReference type="SAM" id="MobiDB-lite"/>
    </source>
</evidence>
<evidence type="ECO:0000313" key="6">
    <source>
        <dbReference type="Proteomes" id="UP001186944"/>
    </source>
</evidence>
<organism evidence="5 6">
    <name type="scientific">Pinctada imbricata</name>
    <name type="common">Atlantic pearl-oyster</name>
    <name type="synonym">Pinctada martensii</name>
    <dbReference type="NCBI Taxonomy" id="66713"/>
    <lineage>
        <taxon>Eukaryota</taxon>
        <taxon>Metazoa</taxon>
        <taxon>Spiralia</taxon>
        <taxon>Lophotrochozoa</taxon>
        <taxon>Mollusca</taxon>
        <taxon>Bivalvia</taxon>
        <taxon>Autobranchia</taxon>
        <taxon>Pteriomorphia</taxon>
        <taxon>Pterioida</taxon>
        <taxon>Pterioidea</taxon>
        <taxon>Pteriidae</taxon>
        <taxon>Pinctada</taxon>
    </lineage>
</organism>
<feature type="compositionally biased region" description="Polar residues" evidence="2">
    <location>
        <begin position="233"/>
        <end position="244"/>
    </location>
</feature>
<dbReference type="CDD" id="cd06257">
    <property type="entry name" value="DnaJ"/>
    <property type="match status" value="1"/>
</dbReference>
<evidence type="ECO:0000259" key="4">
    <source>
        <dbReference type="PROSITE" id="PS50076"/>
    </source>
</evidence>
<dbReference type="Pfam" id="PF14901">
    <property type="entry name" value="Jiv90"/>
    <property type="match status" value="1"/>
</dbReference>
<evidence type="ECO:0000256" key="1">
    <source>
        <dbReference type="SAM" id="Coils"/>
    </source>
</evidence>
<dbReference type="PANTHER" id="PTHR44665">
    <property type="entry name" value="DNAJ HOMOLOG SUBFAMILY C MEMBER 14"/>
    <property type="match status" value="1"/>
</dbReference>
<dbReference type="PANTHER" id="PTHR44665:SF1">
    <property type="entry name" value="DNAJ HOMOLOG SUBFAMILY C MEMBER 14"/>
    <property type="match status" value="1"/>
</dbReference>
<feature type="compositionally biased region" description="Basic and acidic residues" evidence="2">
    <location>
        <begin position="322"/>
        <end position="340"/>
    </location>
</feature>
<comment type="caution">
    <text evidence="5">The sequence shown here is derived from an EMBL/GenBank/DDBJ whole genome shotgun (WGS) entry which is preliminary data.</text>
</comment>
<dbReference type="Pfam" id="PF00226">
    <property type="entry name" value="DnaJ"/>
    <property type="match status" value="1"/>
</dbReference>
<accession>A0AA89BS36</accession>
<keyword evidence="3" id="KW-1133">Transmembrane helix</keyword>